<accession>A0A5F2ENF5</accession>
<keyword evidence="4" id="KW-1185">Reference proteome</keyword>
<keyword evidence="2" id="KW-0472">Membrane</keyword>
<keyword evidence="2" id="KW-1133">Transmembrane helix</keyword>
<dbReference type="Proteomes" id="UP000244384">
    <property type="component" value="Chromosome"/>
</dbReference>
<feature type="compositionally biased region" description="Basic residues" evidence="1">
    <location>
        <begin position="34"/>
        <end position="46"/>
    </location>
</feature>
<feature type="region of interest" description="Disordered" evidence="1">
    <location>
        <begin position="201"/>
        <end position="261"/>
    </location>
</feature>
<gene>
    <name evidence="3" type="ORF">C3E78_17435</name>
</gene>
<name>A0A2S0WRC8_9ACTN</name>
<feature type="region of interest" description="Disordered" evidence="1">
    <location>
        <begin position="1"/>
        <end position="46"/>
    </location>
</feature>
<protein>
    <submittedName>
        <fullName evidence="3">Uncharacterized protein</fullName>
    </submittedName>
</protein>
<feature type="compositionally biased region" description="Low complexity" evidence="1">
    <location>
        <begin position="222"/>
        <end position="253"/>
    </location>
</feature>
<dbReference type="KEGG" id="aez:C3E78_17435"/>
<evidence type="ECO:0000256" key="1">
    <source>
        <dbReference type="SAM" id="MobiDB-lite"/>
    </source>
</evidence>
<evidence type="ECO:0000313" key="4">
    <source>
        <dbReference type="Proteomes" id="UP000244384"/>
    </source>
</evidence>
<proteinExistence type="predicted"/>
<organism evidence="3 4">
    <name type="scientific">Aeromicrobium chenweiae</name>
    <dbReference type="NCBI Taxonomy" id="2079793"/>
    <lineage>
        <taxon>Bacteria</taxon>
        <taxon>Bacillati</taxon>
        <taxon>Actinomycetota</taxon>
        <taxon>Actinomycetes</taxon>
        <taxon>Propionibacteriales</taxon>
        <taxon>Nocardioidaceae</taxon>
        <taxon>Aeromicrobium</taxon>
    </lineage>
</organism>
<dbReference type="EMBL" id="CP026952">
    <property type="protein sequence ID" value="AWB93850.1"/>
    <property type="molecule type" value="Genomic_DNA"/>
</dbReference>
<sequence length="261" mass="26911">MSFFGERRRADVQGKHHDATGVHDAVARRSGSGAHRRAPGHAAARPRRVGRSGGIVLIAAVALALGMGGTAAYAALAGNAPAATSQDRVIMRGAVIRLGTHVYVHTNAGHASIGVKRIALVKKCRLRIYFDQQPGERIVAAVAEEDEAISRLGVQAGMTGGVNSADVLLYRNGKEVCANNKKFGTKSNLWISLTSLARAPLTTPTKAPTTPPPTKPAPAPAPTTVAPVAPETPAPARTTASAPPAPTEQAPSAEQVEPSGS</sequence>
<dbReference type="AlphaFoldDB" id="A0A2S0WRC8"/>
<feature type="compositionally biased region" description="Basic and acidic residues" evidence="1">
    <location>
        <begin position="1"/>
        <end position="27"/>
    </location>
</feature>
<reference evidence="4" key="1">
    <citation type="submission" date="2018-01" db="EMBL/GenBank/DDBJ databases">
        <authorList>
            <person name="Li J."/>
        </authorList>
    </citation>
    <scope>NUCLEOTIDE SEQUENCE [LARGE SCALE GENOMIC DNA]</scope>
    <source>
        <strain evidence="4">592</strain>
    </source>
</reference>
<keyword evidence="2" id="KW-0812">Transmembrane</keyword>
<dbReference type="RefSeq" id="WP_108580562.1">
    <property type="nucleotide sequence ID" value="NZ_CP026952.1"/>
</dbReference>
<feature type="transmembrane region" description="Helical" evidence="2">
    <location>
        <begin position="55"/>
        <end position="76"/>
    </location>
</feature>
<evidence type="ECO:0000256" key="2">
    <source>
        <dbReference type="SAM" id="Phobius"/>
    </source>
</evidence>
<feature type="compositionally biased region" description="Pro residues" evidence="1">
    <location>
        <begin position="209"/>
        <end position="221"/>
    </location>
</feature>
<accession>A0A2S0WRC8</accession>
<evidence type="ECO:0000313" key="3">
    <source>
        <dbReference type="EMBL" id="AWB93850.1"/>
    </source>
</evidence>